<dbReference type="RefSeq" id="WP_095909674.1">
    <property type="nucleotide sequence ID" value="NZ_CP022386.1"/>
</dbReference>
<sequence length="171" mass="20421">MMKYSKEETLKTSLAQQFKRCVKDYNIIFKDNDDNLGTIPNYFIDVEVIDFDCIEKKLSDLQHRKQVKSVDSIFVISDNSLNREIVLVELRLNYVNMANLEKKELEEKVEETIKTLKKFENINIHSEYFFVFQPNRTEEARNRLSRMNPRIPATYISIDIDSLKQRFFNNH</sequence>
<protein>
    <submittedName>
        <fullName evidence="2">Uncharacterized protein</fullName>
    </submittedName>
</protein>
<evidence type="ECO:0000256" key="1">
    <source>
        <dbReference type="SAM" id="Coils"/>
    </source>
</evidence>
<feature type="coiled-coil region" evidence="1">
    <location>
        <begin position="95"/>
        <end position="122"/>
    </location>
</feature>
<organism evidence="2 3">
    <name type="scientific">Capnocytophaga gingivalis</name>
    <dbReference type="NCBI Taxonomy" id="1017"/>
    <lineage>
        <taxon>Bacteria</taxon>
        <taxon>Pseudomonadati</taxon>
        <taxon>Bacteroidota</taxon>
        <taxon>Flavobacteriia</taxon>
        <taxon>Flavobacteriales</taxon>
        <taxon>Flavobacteriaceae</taxon>
        <taxon>Capnocytophaga</taxon>
    </lineage>
</organism>
<accession>A0A250FQI5</accession>
<evidence type="ECO:0000313" key="2">
    <source>
        <dbReference type="EMBL" id="ATA86276.1"/>
    </source>
</evidence>
<gene>
    <name evidence="2" type="ORF">CGC50_03350</name>
</gene>
<dbReference type="GeneID" id="84807596"/>
<proteinExistence type="predicted"/>
<dbReference type="AlphaFoldDB" id="A0A250FQI5"/>
<evidence type="ECO:0000313" key="3">
    <source>
        <dbReference type="Proteomes" id="UP000217250"/>
    </source>
</evidence>
<name>A0A250FQI5_9FLAO</name>
<dbReference type="KEGG" id="cgh:CGC50_03350"/>
<reference evidence="3" key="1">
    <citation type="submission" date="2017-06" db="EMBL/GenBank/DDBJ databases">
        <title>Capnocytophaga spp. assemblies.</title>
        <authorList>
            <person name="Gulvik C.A."/>
        </authorList>
    </citation>
    <scope>NUCLEOTIDE SEQUENCE [LARGE SCALE GENOMIC DNA]</scope>
    <source>
        <strain evidence="3">H1496</strain>
    </source>
</reference>
<dbReference type="Proteomes" id="UP000217250">
    <property type="component" value="Chromosome"/>
</dbReference>
<dbReference type="EMBL" id="CP022386">
    <property type="protein sequence ID" value="ATA86276.1"/>
    <property type="molecule type" value="Genomic_DNA"/>
</dbReference>
<keyword evidence="1" id="KW-0175">Coiled coil</keyword>